<dbReference type="CDD" id="cd00383">
    <property type="entry name" value="trans_reg_C"/>
    <property type="match status" value="1"/>
</dbReference>
<feature type="modified residue" description="4-aspartylphosphate" evidence="8">
    <location>
        <position position="50"/>
    </location>
</feature>
<dbReference type="RefSeq" id="WP_138157241.1">
    <property type="nucleotide sequence ID" value="NZ_CP039381.1"/>
</dbReference>
<dbReference type="GO" id="GO:0032993">
    <property type="term" value="C:protein-DNA complex"/>
    <property type="evidence" value="ECO:0007669"/>
    <property type="project" value="TreeGrafter"/>
</dbReference>
<organism evidence="12 13">
    <name type="scientific">Ruminococcus bovis</name>
    <dbReference type="NCBI Taxonomy" id="2564099"/>
    <lineage>
        <taxon>Bacteria</taxon>
        <taxon>Bacillati</taxon>
        <taxon>Bacillota</taxon>
        <taxon>Clostridia</taxon>
        <taxon>Eubacteriales</taxon>
        <taxon>Oscillospiraceae</taxon>
        <taxon>Ruminococcus</taxon>
    </lineage>
</organism>
<dbReference type="OrthoDB" id="9802426at2"/>
<gene>
    <name evidence="12" type="ORF">E5Z56_07420</name>
</gene>
<accession>A0A4P8Y1X9</accession>
<dbReference type="InterPro" id="IPR011006">
    <property type="entry name" value="CheY-like_superfamily"/>
</dbReference>
<feature type="domain" description="Response regulatory" evidence="10">
    <location>
        <begin position="1"/>
        <end position="117"/>
    </location>
</feature>
<keyword evidence="13" id="KW-1185">Reference proteome</keyword>
<dbReference type="Gene3D" id="6.10.250.690">
    <property type="match status" value="1"/>
</dbReference>
<dbReference type="Pfam" id="PF00072">
    <property type="entry name" value="Response_reg"/>
    <property type="match status" value="1"/>
</dbReference>
<dbReference type="SMART" id="SM00448">
    <property type="entry name" value="REC"/>
    <property type="match status" value="1"/>
</dbReference>
<name>A0A4P8Y1X9_9FIRM</name>
<keyword evidence="2 8" id="KW-0597">Phosphoprotein</keyword>
<dbReference type="SUPFAM" id="SSF46894">
    <property type="entry name" value="C-terminal effector domain of the bipartite response regulators"/>
    <property type="match status" value="1"/>
</dbReference>
<dbReference type="Gene3D" id="3.40.50.2300">
    <property type="match status" value="1"/>
</dbReference>
<dbReference type="InterPro" id="IPR039420">
    <property type="entry name" value="WalR-like"/>
</dbReference>
<evidence type="ECO:0000259" key="11">
    <source>
        <dbReference type="PROSITE" id="PS51755"/>
    </source>
</evidence>
<dbReference type="GO" id="GO:0006355">
    <property type="term" value="P:regulation of DNA-templated transcription"/>
    <property type="evidence" value="ECO:0007669"/>
    <property type="project" value="InterPro"/>
</dbReference>
<keyword evidence="6" id="KW-0804">Transcription</keyword>
<dbReference type="InterPro" id="IPR001789">
    <property type="entry name" value="Sig_transdc_resp-reg_receiver"/>
</dbReference>
<dbReference type="Gene3D" id="1.10.10.10">
    <property type="entry name" value="Winged helix-like DNA-binding domain superfamily/Winged helix DNA-binding domain"/>
    <property type="match status" value="1"/>
</dbReference>
<dbReference type="PANTHER" id="PTHR48111">
    <property type="entry name" value="REGULATOR OF RPOS"/>
    <property type="match status" value="1"/>
</dbReference>
<dbReference type="PROSITE" id="PS51755">
    <property type="entry name" value="OMPR_PHOB"/>
    <property type="match status" value="1"/>
</dbReference>
<dbReference type="SUPFAM" id="SSF52172">
    <property type="entry name" value="CheY-like"/>
    <property type="match status" value="1"/>
</dbReference>
<evidence type="ECO:0000256" key="8">
    <source>
        <dbReference type="PROSITE-ProRule" id="PRU00169"/>
    </source>
</evidence>
<evidence type="ECO:0000256" key="3">
    <source>
        <dbReference type="ARBA" id="ARBA00023012"/>
    </source>
</evidence>
<dbReference type="Proteomes" id="UP000301475">
    <property type="component" value="Chromosome"/>
</dbReference>
<dbReference type="Pfam" id="PF00486">
    <property type="entry name" value="Trans_reg_C"/>
    <property type="match status" value="1"/>
</dbReference>
<evidence type="ECO:0000259" key="10">
    <source>
        <dbReference type="PROSITE" id="PS50110"/>
    </source>
</evidence>
<feature type="DNA-binding region" description="OmpR/PhoB-type" evidence="9">
    <location>
        <begin position="126"/>
        <end position="222"/>
    </location>
</feature>
<dbReference type="SMART" id="SM00862">
    <property type="entry name" value="Trans_reg_C"/>
    <property type="match status" value="1"/>
</dbReference>
<keyword evidence="4" id="KW-0805">Transcription regulation</keyword>
<evidence type="ECO:0000256" key="6">
    <source>
        <dbReference type="ARBA" id="ARBA00023163"/>
    </source>
</evidence>
<dbReference type="FunFam" id="1.10.10.10:FF:000018">
    <property type="entry name" value="DNA-binding response regulator ResD"/>
    <property type="match status" value="1"/>
</dbReference>
<evidence type="ECO:0000256" key="5">
    <source>
        <dbReference type="ARBA" id="ARBA00023125"/>
    </source>
</evidence>
<dbReference type="GO" id="GO:0005829">
    <property type="term" value="C:cytosol"/>
    <property type="evidence" value="ECO:0007669"/>
    <property type="project" value="TreeGrafter"/>
</dbReference>
<dbReference type="InterPro" id="IPR016032">
    <property type="entry name" value="Sig_transdc_resp-reg_C-effctor"/>
</dbReference>
<dbReference type="InterPro" id="IPR001867">
    <property type="entry name" value="OmpR/PhoB-type_DNA-bd"/>
</dbReference>
<comment type="function">
    <text evidence="7">May play the central regulatory role in sporulation. It may be an element of the effector pathway responsible for the activation of sporulation genes in response to nutritional stress. Spo0A may act in concert with spo0H (a sigma factor) to control the expression of some genes that are critical to the sporulation process.</text>
</comment>
<evidence type="ECO:0000313" key="13">
    <source>
        <dbReference type="Proteomes" id="UP000301475"/>
    </source>
</evidence>
<protein>
    <recommendedName>
        <fullName evidence="1">Stage 0 sporulation protein A homolog</fullName>
    </recommendedName>
</protein>
<evidence type="ECO:0000313" key="12">
    <source>
        <dbReference type="EMBL" id="QCT07198.1"/>
    </source>
</evidence>
<dbReference type="GO" id="GO:0000156">
    <property type="term" value="F:phosphorelay response regulator activity"/>
    <property type="evidence" value="ECO:0007669"/>
    <property type="project" value="TreeGrafter"/>
</dbReference>
<dbReference type="KEGG" id="ruj:E5Z56_07420"/>
<dbReference type="InterPro" id="IPR036388">
    <property type="entry name" value="WH-like_DNA-bd_sf"/>
</dbReference>
<evidence type="ECO:0000256" key="2">
    <source>
        <dbReference type="ARBA" id="ARBA00022553"/>
    </source>
</evidence>
<evidence type="ECO:0000256" key="9">
    <source>
        <dbReference type="PROSITE-ProRule" id="PRU01091"/>
    </source>
</evidence>
<sequence length="222" mass="25528">MIYFIEDDRSINEAVFYSLKNSGFEVKGFERPSEFWKAMKEETPDLILLDIMLPEEDGLQILRKLRSNKETSDLPIIMVTAKDAEYDKVIGLDSGADDYMTKPFSMLELVSRIRALLRRTSNHKDDGEITVGKLTVNPEKHIVTANGKNVVLTYKEYHLLLLLMQNKGVVFSREKLLNKIWGYDFDGENRTVDVHIRTLRTKLGECGNMIETIRGFGYKIGE</sequence>
<proteinExistence type="predicted"/>
<evidence type="ECO:0000256" key="1">
    <source>
        <dbReference type="ARBA" id="ARBA00018672"/>
    </source>
</evidence>
<reference evidence="12 13" key="1">
    <citation type="submission" date="2019-04" db="EMBL/GenBank/DDBJ databases">
        <authorList>
            <person name="Embree M."/>
            <person name="Gaffney J.R."/>
        </authorList>
    </citation>
    <scope>NUCLEOTIDE SEQUENCE [LARGE SCALE GENOMIC DNA]</scope>
    <source>
        <strain evidence="12 13">JE7A12</strain>
    </source>
</reference>
<dbReference type="PANTHER" id="PTHR48111:SF40">
    <property type="entry name" value="PHOSPHATE REGULON TRANSCRIPTIONAL REGULATORY PROTEIN PHOB"/>
    <property type="match status" value="1"/>
</dbReference>
<dbReference type="EMBL" id="CP039381">
    <property type="protein sequence ID" value="QCT07198.1"/>
    <property type="molecule type" value="Genomic_DNA"/>
</dbReference>
<keyword evidence="3" id="KW-0902">Two-component regulatory system</keyword>
<dbReference type="GO" id="GO:0000976">
    <property type="term" value="F:transcription cis-regulatory region binding"/>
    <property type="evidence" value="ECO:0007669"/>
    <property type="project" value="TreeGrafter"/>
</dbReference>
<dbReference type="PROSITE" id="PS50110">
    <property type="entry name" value="RESPONSE_REGULATORY"/>
    <property type="match status" value="1"/>
</dbReference>
<dbReference type="AlphaFoldDB" id="A0A4P8Y1X9"/>
<keyword evidence="5 9" id="KW-0238">DNA-binding</keyword>
<feature type="domain" description="OmpR/PhoB-type" evidence="11">
    <location>
        <begin position="126"/>
        <end position="222"/>
    </location>
</feature>
<evidence type="ECO:0000256" key="7">
    <source>
        <dbReference type="ARBA" id="ARBA00024867"/>
    </source>
</evidence>
<evidence type="ECO:0000256" key="4">
    <source>
        <dbReference type="ARBA" id="ARBA00023015"/>
    </source>
</evidence>